<feature type="compositionally biased region" description="Gly residues" evidence="1">
    <location>
        <begin position="718"/>
        <end position="734"/>
    </location>
</feature>
<feature type="compositionally biased region" description="Basic residues" evidence="1">
    <location>
        <begin position="755"/>
        <end position="772"/>
    </location>
</feature>
<proteinExistence type="predicted"/>
<comment type="caution">
    <text evidence="2">The sequence shown here is derived from an EMBL/GenBank/DDBJ whole genome shotgun (WGS) entry which is preliminary data.</text>
</comment>
<keyword evidence="3" id="KW-1185">Reference proteome</keyword>
<evidence type="ECO:0000313" key="3">
    <source>
        <dbReference type="Proteomes" id="UP001189429"/>
    </source>
</evidence>
<dbReference type="EMBL" id="CAUYUJ010007480">
    <property type="protein sequence ID" value="CAK0820909.1"/>
    <property type="molecule type" value="Genomic_DNA"/>
</dbReference>
<evidence type="ECO:0000256" key="1">
    <source>
        <dbReference type="SAM" id="MobiDB-lite"/>
    </source>
</evidence>
<reference evidence="2" key="1">
    <citation type="submission" date="2023-10" db="EMBL/GenBank/DDBJ databases">
        <authorList>
            <person name="Chen Y."/>
            <person name="Shah S."/>
            <person name="Dougan E. K."/>
            <person name="Thang M."/>
            <person name="Chan C."/>
        </authorList>
    </citation>
    <scope>NUCLEOTIDE SEQUENCE [LARGE SCALE GENOMIC DNA]</scope>
</reference>
<evidence type="ECO:0000313" key="2">
    <source>
        <dbReference type="EMBL" id="CAK0820909.1"/>
    </source>
</evidence>
<name>A0ABN9RNY0_9DINO</name>
<feature type="compositionally biased region" description="Low complexity" evidence="1">
    <location>
        <begin position="531"/>
        <end position="540"/>
    </location>
</feature>
<feature type="region of interest" description="Disordered" evidence="1">
    <location>
        <begin position="519"/>
        <end position="540"/>
    </location>
</feature>
<dbReference type="Proteomes" id="UP001189429">
    <property type="component" value="Unassembled WGS sequence"/>
</dbReference>
<feature type="region of interest" description="Disordered" evidence="1">
    <location>
        <begin position="710"/>
        <end position="810"/>
    </location>
</feature>
<organism evidence="2 3">
    <name type="scientific">Prorocentrum cordatum</name>
    <dbReference type="NCBI Taxonomy" id="2364126"/>
    <lineage>
        <taxon>Eukaryota</taxon>
        <taxon>Sar</taxon>
        <taxon>Alveolata</taxon>
        <taxon>Dinophyceae</taxon>
        <taxon>Prorocentrales</taxon>
        <taxon>Prorocentraceae</taxon>
        <taxon>Prorocentrum</taxon>
    </lineage>
</organism>
<accession>A0ABN9RNY0</accession>
<protein>
    <submittedName>
        <fullName evidence="2">Uncharacterized protein</fullName>
    </submittedName>
</protein>
<gene>
    <name evidence="2" type="ORF">PCOR1329_LOCUS22397</name>
</gene>
<sequence length="964" mass="100833">MRGLLDYRRDPIARRYILLAGLVDALPTWLVDDLVPVLLPNSSLTIPLNASVQLQAVGLFNVTLFDLDRWTKLRPLWLNEGSLFTWESSAALDLLEVEVCGGLVLNTGTQGVAHEVAVCALLALAQPTVDLGLVVAMRSDRMCEVWGSVLRSSAGCALYPLFFAEDASGVRLSHLRIGIEGYRLEALSASGILLPGLEERLLRELRGLLEANATERLVTAQLPTAISAGLRDALNMAAPRELPRRQVCDWARHPARLERPNGSLLEASRVCFVNNGGFDLRFRLHDCAAHRSTDYSPVYPVDRVQCMDAGAIGGAAVPAGRAVRPGVQVLAGLHELPEPALLYSANASTAGFVCSGSTLRYRCDLASLAPAQGAPEAQSVCVLNHAAAVLSADALDALAGRSLGHTGEFAVDQMRCVDLAEAGAEQGRAVAVEVKAAGGRRTQAEPALAYRRGGVQIVYRCTGTTLSLACRLLGAEGGGGAEPVGAAVSLSRAACALGAAAGGLALGAAALGGAGRAGGSAAARRGGGPRQPGRSGAEGLLGLAEGSDLGGPDCHTALDGEYCYSAVLWGMQQGLTEKPQDYPGLGLESGFRDFQRVLHARGVGDCPEPCADEGAQRPPTSVAAAERCAFDYNGGPEALCFCQLAGNAACGASDCSCPEGCDVAWNHSATVTFRNKNEASGCDATTGLLATPAVVLPRRGVPADVVSQAHARPARGDAAGGPRGLPGARGGGGHRLAVHPRGPRGEHRVAPPAHVLRRRQPGRAARRQRRRLVRPDDDGRSGRPARGGGRQVGRRAVRPSPQPAPDELRGARVREARPGGPVLLPRGVRAGGRLLRRLRQGVRAVAGAWAPDPRCWRGVLAHALPRASSLLRPRGGAGPSSLPAGLGSGRWARAASWGRLAGRLWSERLIDHPPPSLSSDPNVGGCRGCDKNPVPILRLAWASRRRFCLSGIVVSFSSAGTFFP</sequence>